<dbReference type="EMBL" id="BAAADD010000011">
    <property type="protein sequence ID" value="GAA0585021.1"/>
    <property type="molecule type" value="Genomic_DNA"/>
</dbReference>
<feature type="domain" description="Glycoside hydrolase family 31 N-terminal" evidence="4">
    <location>
        <begin position="49"/>
        <end position="199"/>
    </location>
</feature>
<comment type="caution">
    <text evidence="7">The sequence shown here is derived from an EMBL/GenBank/DDBJ whole genome shotgun (WGS) entry which is preliminary data.</text>
</comment>
<dbReference type="Pfam" id="PF13802">
    <property type="entry name" value="Gal_mutarotas_2"/>
    <property type="match status" value="1"/>
</dbReference>
<evidence type="ECO:0000259" key="4">
    <source>
        <dbReference type="Pfam" id="PF13802"/>
    </source>
</evidence>
<dbReference type="InterPro" id="IPR051816">
    <property type="entry name" value="Glycosyl_Hydrolase_31"/>
</dbReference>
<dbReference type="Pfam" id="PF17137">
    <property type="entry name" value="DUF5110"/>
    <property type="match status" value="1"/>
</dbReference>
<feature type="domain" description="Glycoside hydrolase family 31 TIM barrel" evidence="3">
    <location>
        <begin position="358"/>
        <end position="668"/>
    </location>
</feature>
<evidence type="ECO:0000259" key="5">
    <source>
        <dbReference type="Pfam" id="PF17137"/>
    </source>
</evidence>
<dbReference type="InterPro" id="IPR017853">
    <property type="entry name" value="GH"/>
</dbReference>
<dbReference type="SUPFAM" id="SSF51445">
    <property type="entry name" value="(Trans)glycosidases"/>
    <property type="match status" value="1"/>
</dbReference>
<dbReference type="PANTHER" id="PTHR43863:SF2">
    <property type="entry name" value="MALTASE-GLUCOAMYLASE"/>
    <property type="match status" value="1"/>
</dbReference>
<protein>
    <submittedName>
        <fullName evidence="7">Glycoside hydrolase family 31 protein</fullName>
    </submittedName>
</protein>
<keyword evidence="8" id="KW-1185">Reference proteome</keyword>
<dbReference type="CDD" id="cd14752">
    <property type="entry name" value="GH31_N"/>
    <property type="match status" value="1"/>
</dbReference>
<evidence type="ECO:0000313" key="8">
    <source>
        <dbReference type="Proteomes" id="UP001499951"/>
    </source>
</evidence>
<evidence type="ECO:0000256" key="1">
    <source>
        <dbReference type="ARBA" id="ARBA00007806"/>
    </source>
</evidence>
<dbReference type="Gene3D" id="3.20.20.80">
    <property type="entry name" value="Glycosidases"/>
    <property type="match status" value="1"/>
</dbReference>
<dbReference type="RefSeq" id="WP_208393597.1">
    <property type="nucleotide sequence ID" value="NZ_BAAADD010000011.1"/>
</dbReference>
<dbReference type="PROSITE" id="PS51318">
    <property type="entry name" value="TAT"/>
    <property type="match status" value="1"/>
</dbReference>
<dbReference type="InterPro" id="IPR006311">
    <property type="entry name" value="TAT_signal"/>
</dbReference>
<dbReference type="InterPro" id="IPR025887">
    <property type="entry name" value="Glyco_hydro_31_N_dom"/>
</dbReference>
<organism evidence="7 8">
    <name type="scientific">Rhizomicrobium electricum</name>
    <dbReference type="NCBI Taxonomy" id="480070"/>
    <lineage>
        <taxon>Bacteria</taxon>
        <taxon>Pseudomonadati</taxon>
        <taxon>Pseudomonadota</taxon>
        <taxon>Alphaproteobacteria</taxon>
        <taxon>Micropepsales</taxon>
        <taxon>Micropepsaceae</taxon>
        <taxon>Rhizomicrobium</taxon>
    </lineage>
</organism>
<evidence type="ECO:0000259" key="6">
    <source>
        <dbReference type="Pfam" id="PF21365"/>
    </source>
</evidence>
<proteinExistence type="inferred from homology"/>
<evidence type="ECO:0000313" key="7">
    <source>
        <dbReference type="EMBL" id="GAA0585021.1"/>
    </source>
</evidence>
<dbReference type="SUPFAM" id="SSF74650">
    <property type="entry name" value="Galactose mutarotase-like"/>
    <property type="match status" value="1"/>
</dbReference>
<dbReference type="GO" id="GO:0016787">
    <property type="term" value="F:hydrolase activity"/>
    <property type="evidence" value="ECO:0007669"/>
    <property type="project" value="UniProtKB-KW"/>
</dbReference>
<dbReference type="Gene3D" id="2.60.40.1180">
    <property type="entry name" value="Golgi alpha-mannosidase II"/>
    <property type="match status" value="2"/>
</dbReference>
<dbReference type="Pfam" id="PF01055">
    <property type="entry name" value="Glyco_hydro_31_2nd"/>
    <property type="match status" value="1"/>
</dbReference>
<feature type="domain" description="Glycosyl hydrolase family 31 C-terminal" evidence="6">
    <location>
        <begin position="676"/>
        <end position="763"/>
    </location>
</feature>
<name>A0ABP3Q7J3_9PROT</name>
<dbReference type="CDD" id="cd06591">
    <property type="entry name" value="GH31_xylosidase_XylS"/>
    <property type="match status" value="1"/>
</dbReference>
<feature type="domain" description="DUF5110" evidence="5">
    <location>
        <begin position="779"/>
        <end position="847"/>
    </location>
</feature>
<dbReference type="Pfam" id="PF21365">
    <property type="entry name" value="Glyco_hydro_31_3rd"/>
    <property type="match status" value="1"/>
</dbReference>
<evidence type="ECO:0000259" key="3">
    <source>
        <dbReference type="Pfam" id="PF01055"/>
    </source>
</evidence>
<dbReference type="InterPro" id="IPR048395">
    <property type="entry name" value="Glyco_hydro_31_C"/>
</dbReference>
<dbReference type="PANTHER" id="PTHR43863">
    <property type="entry name" value="HYDROLASE, PUTATIVE (AFU_ORTHOLOGUE AFUA_1G03140)-RELATED"/>
    <property type="match status" value="1"/>
</dbReference>
<keyword evidence="2" id="KW-0326">Glycosidase</keyword>
<evidence type="ECO:0000256" key="2">
    <source>
        <dbReference type="RuleBase" id="RU361185"/>
    </source>
</evidence>
<dbReference type="InterPro" id="IPR013780">
    <property type="entry name" value="Glyco_hydro_b"/>
</dbReference>
<dbReference type="Gene3D" id="2.60.40.1760">
    <property type="entry name" value="glycosyl hydrolase (family 31)"/>
    <property type="match status" value="1"/>
</dbReference>
<reference evidence="8" key="1">
    <citation type="journal article" date="2019" name="Int. J. Syst. Evol. Microbiol.">
        <title>The Global Catalogue of Microorganisms (GCM) 10K type strain sequencing project: providing services to taxonomists for standard genome sequencing and annotation.</title>
        <authorList>
            <consortium name="The Broad Institute Genomics Platform"/>
            <consortium name="The Broad Institute Genome Sequencing Center for Infectious Disease"/>
            <person name="Wu L."/>
            <person name="Ma J."/>
        </authorList>
    </citation>
    <scope>NUCLEOTIDE SEQUENCE [LARGE SCALE GENOMIC DNA]</scope>
    <source>
        <strain evidence="8">JCM 15089</strain>
    </source>
</reference>
<sequence>MSSDDVKHGMTRRSAMQLAGTGLAAAAVSADAKEADTACYARAISGGVLSIYALSSRAFRVRFAPDGALPKSPILVDARTVKPAGGRGSGAKTLTLKHIRCNVADDGTLTFTDAKGAVLLKEKPGRVLTASTVQGTPTYAVRQAFASPEDERLYGTGQFQDGHLNVRGLARRLTQVNTQISLPFLLSSKGYGLLWHNTGMAELNPSTEHMVPVHVGDAEGGETINVTTTAGNAAMKRRDAVFEGTVTLAEAGRYCFQIDVGQAMSHKHHVEIDGAVAVDITSLWLPPTMSFFADLSAGAHKIRILGSANDKPTLGWSKVKPETVLASPVAEAIDYIVIAGPKADDILAEYRRLTGQAPLMPKWAYGYIHCRERYHSSEEILANAAEFRSRKIPLDVIVQDWQYWGRYGWNAMRFDEKDYPDPAALTAKLHAENVRFMLSVWSKADKKSEVGQAFTARNAFIPDTDWIDFFNPRAADFYWGAMRHRLLPLGIDAWWQDATEPENDDLVGRPTAAGPGEKVRLFYPLQVSRTVYEGQRRDAPGRRVMILTRCAFPGQQRYASAVWSGDIGCDFDTLKRQIPAGLNVMAAGHPYWTVDAGGFFRPGPSQYTDPAYRDVLLRWMQYSVFLPLMRVHGYQTNTEPWHYGAAVEAEVRALIEWRYRLLPYIYSAAAEVTRYGTSLMRPLVMDFAHDPAALDEAHSFMCGRALHVAPVLAAKAVTWPVYLPEMPGGWYDFWTGERRTGGKRHDVPAEKRIPVHVRAGSIVPLGPVVQSTAEADGRELTLRVYAGADGVFELYDDAGTDYGYEKGAFARVPLIWDDKTRVLSFGAREGHYPGMPVAQRFQIVLIDANGEAAPVAGTYEGRPRSVRL</sequence>
<comment type="similarity">
    <text evidence="1 2">Belongs to the glycosyl hydrolase 31 family.</text>
</comment>
<gene>
    <name evidence="7" type="ORF">GCM10008942_37400</name>
</gene>
<keyword evidence="2 7" id="KW-0378">Hydrolase</keyword>
<dbReference type="InterPro" id="IPR033403">
    <property type="entry name" value="DUF5110"/>
</dbReference>
<dbReference type="SUPFAM" id="SSF51011">
    <property type="entry name" value="Glycosyl hydrolase domain"/>
    <property type="match status" value="1"/>
</dbReference>
<accession>A0ABP3Q7J3</accession>
<dbReference type="Proteomes" id="UP001499951">
    <property type="component" value="Unassembled WGS sequence"/>
</dbReference>
<dbReference type="InterPro" id="IPR000322">
    <property type="entry name" value="Glyco_hydro_31_TIM"/>
</dbReference>
<dbReference type="InterPro" id="IPR011013">
    <property type="entry name" value="Gal_mutarotase_sf_dom"/>
</dbReference>